<keyword evidence="1" id="KW-0732">Signal</keyword>
<dbReference type="AlphaFoldDB" id="A0A8H5BRK4"/>
<dbReference type="EMBL" id="JAACJJ010000014">
    <property type="protein sequence ID" value="KAF5327924.1"/>
    <property type="molecule type" value="Genomic_DNA"/>
</dbReference>
<feature type="domain" description="DUF5648" evidence="2">
    <location>
        <begin position="74"/>
        <end position="188"/>
    </location>
</feature>
<organism evidence="3 4">
    <name type="scientific">Psilocybe cf. subviscida</name>
    <dbReference type="NCBI Taxonomy" id="2480587"/>
    <lineage>
        <taxon>Eukaryota</taxon>
        <taxon>Fungi</taxon>
        <taxon>Dikarya</taxon>
        <taxon>Basidiomycota</taxon>
        <taxon>Agaricomycotina</taxon>
        <taxon>Agaricomycetes</taxon>
        <taxon>Agaricomycetidae</taxon>
        <taxon>Agaricales</taxon>
        <taxon>Agaricineae</taxon>
        <taxon>Strophariaceae</taxon>
        <taxon>Psilocybe</taxon>
    </lineage>
</organism>
<protein>
    <recommendedName>
        <fullName evidence="2">DUF5648 domain-containing protein</fullName>
    </recommendedName>
</protein>
<keyword evidence="4" id="KW-1185">Reference proteome</keyword>
<dbReference type="Proteomes" id="UP000567179">
    <property type="component" value="Unassembled WGS sequence"/>
</dbReference>
<evidence type="ECO:0000256" key="1">
    <source>
        <dbReference type="SAM" id="SignalP"/>
    </source>
</evidence>
<dbReference type="InterPro" id="IPR043708">
    <property type="entry name" value="DUF5648"/>
</dbReference>
<accession>A0A8H5BRK4</accession>
<evidence type="ECO:0000313" key="3">
    <source>
        <dbReference type="EMBL" id="KAF5327924.1"/>
    </source>
</evidence>
<name>A0A8H5BRK4_9AGAR</name>
<dbReference type="Pfam" id="PF18885">
    <property type="entry name" value="DUF5648"/>
    <property type="match status" value="1"/>
</dbReference>
<feature type="chain" id="PRO_5034141762" description="DUF5648 domain-containing protein" evidence="1">
    <location>
        <begin position="18"/>
        <end position="200"/>
    </location>
</feature>
<gene>
    <name evidence="3" type="ORF">D9619_003907</name>
</gene>
<evidence type="ECO:0000259" key="2">
    <source>
        <dbReference type="Pfam" id="PF18885"/>
    </source>
</evidence>
<comment type="caution">
    <text evidence="3">The sequence shown here is derived from an EMBL/GenBank/DDBJ whole genome shotgun (WGS) entry which is preliminary data.</text>
</comment>
<sequence length="200" mass="21363">MYIVTLLGIMALATVTTDPTIVPAIHGVEDVSPRSTDTCADPSLARTIFQAFSGSLITHILHFHYVLVASNSQQSTGPAFWNFQGPVFKAWPTQQAFTAPLFRLTTATNSENIFLVGVDAQTPPVVSGFSTSSAAVVAWVYNTSVCGSVPLMSAVLAAKSDHYYTTDPDEHTGLLSAGWADSGVVMIVMITTSISVYKRD</sequence>
<feature type="signal peptide" evidence="1">
    <location>
        <begin position="1"/>
        <end position="17"/>
    </location>
</feature>
<evidence type="ECO:0000313" key="4">
    <source>
        <dbReference type="Proteomes" id="UP000567179"/>
    </source>
</evidence>
<proteinExistence type="predicted"/>
<reference evidence="3 4" key="1">
    <citation type="journal article" date="2020" name="ISME J.">
        <title>Uncovering the hidden diversity of litter-decomposition mechanisms in mushroom-forming fungi.</title>
        <authorList>
            <person name="Floudas D."/>
            <person name="Bentzer J."/>
            <person name="Ahren D."/>
            <person name="Johansson T."/>
            <person name="Persson P."/>
            <person name="Tunlid A."/>
        </authorList>
    </citation>
    <scope>NUCLEOTIDE SEQUENCE [LARGE SCALE GENOMIC DNA]</scope>
    <source>
        <strain evidence="3 4">CBS 101986</strain>
    </source>
</reference>
<dbReference type="OrthoDB" id="9971254at2759"/>